<protein>
    <submittedName>
        <fullName evidence="6">Uncharacterized protein</fullName>
    </submittedName>
</protein>
<name>A0A9D5BJX8_PEA</name>
<keyword evidence="4" id="KW-0722">Serine protease inhibitor</keyword>
<keyword evidence="3" id="KW-0646">Protease inhibitor</keyword>
<evidence type="ECO:0000256" key="5">
    <source>
        <dbReference type="ARBA" id="ARBA00023157"/>
    </source>
</evidence>
<evidence type="ECO:0000256" key="1">
    <source>
        <dbReference type="ARBA" id="ARBA00004613"/>
    </source>
</evidence>
<proteinExistence type="predicted"/>
<dbReference type="SUPFAM" id="SSF50386">
    <property type="entry name" value="STI-like"/>
    <property type="match status" value="1"/>
</dbReference>
<dbReference type="Proteomes" id="UP001058974">
    <property type="component" value="Chromosome 1"/>
</dbReference>
<dbReference type="InterPro" id="IPR002160">
    <property type="entry name" value="Prot_inh_Kunz-lg"/>
</dbReference>
<dbReference type="Pfam" id="PF00197">
    <property type="entry name" value="Kunitz_legume"/>
    <property type="match status" value="1"/>
</dbReference>
<evidence type="ECO:0000256" key="3">
    <source>
        <dbReference type="ARBA" id="ARBA00022690"/>
    </source>
</evidence>
<keyword evidence="5" id="KW-1015">Disulfide bond</keyword>
<sequence>MEAWSSLPLYITDPSKVMKAPKHITMNSLFSLTLSFLLFTFITNIPSNNAAPSQVIDTNGKPLIHGNQYFIFPATHNPSTGGLTLNEISDSECPLTVLQNNAILGIPVKFTIPESTTGNILTGTDLDIEFTEKPNCAASSKWLLFVDNTTQLNCVGIGGPGNYHGVETIGGKFLIAKHGSGGVYRIGFCLDSTGDCGYLGRKEFGSEEGGARLVLTVTDAYSVVFVDAASVISVAGGEIINML</sequence>
<evidence type="ECO:0000256" key="2">
    <source>
        <dbReference type="ARBA" id="ARBA00022525"/>
    </source>
</evidence>
<reference evidence="6 7" key="1">
    <citation type="journal article" date="2022" name="Nat. Genet.">
        <title>Improved pea reference genome and pan-genome highlight genomic features and evolutionary characteristics.</title>
        <authorList>
            <person name="Yang T."/>
            <person name="Liu R."/>
            <person name="Luo Y."/>
            <person name="Hu S."/>
            <person name="Wang D."/>
            <person name="Wang C."/>
            <person name="Pandey M.K."/>
            <person name="Ge S."/>
            <person name="Xu Q."/>
            <person name="Li N."/>
            <person name="Li G."/>
            <person name="Huang Y."/>
            <person name="Saxena R.K."/>
            <person name="Ji Y."/>
            <person name="Li M."/>
            <person name="Yan X."/>
            <person name="He Y."/>
            <person name="Liu Y."/>
            <person name="Wang X."/>
            <person name="Xiang C."/>
            <person name="Varshney R.K."/>
            <person name="Ding H."/>
            <person name="Gao S."/>
            <person name="Zong X."/>
        </authorList>
    </citation>
    <scope>NUCLEOTIDE SEQUENCE [LARGE SCALE GENOMIC DNA]</scope>
    <source>
        <strain evidence="6 7">cv. Zhongwan 6</strain>
    </source>
</reference>
<comment type="caution">
    <text evidence="6">The sequence shown here is derived from an EMBL/GenBank/DDBJ whole genome shotgun (WGS) entry which is preliminary data.</text>
</comment>
<dbReference type="InterPro" id="IPR011065">
    <property type="entry name" value="Kunitz_inhibitor_STI-like_sf"/>
</dbReference>
<evidence type="ECO:0000313" key="6">
    <source>
        <dbReference type="EMBL" id="KAI5444906.1"/>
    </source>
</evidence>
<dbReference type="PROSITE" id="PS00283">
    <property type="entry name" value="SOYBEAN_KUNITZ"/>
    <property type="match status" value="1"/>
</dbReference>
<dbReference type="Gene3D" id="2.80.10.50">
    <property type="match status" value="1"/>
</dbReference>
<dbReference type="CDD" id="cd23377">
    <property type="entry name" value="beta-trefoil_STI_MP4-like"/>
    <property type="match status" value="1"/>
</dbReference>
<dbReference type="SMART" id="SM00452">
    <property type="entry name" value="STI"/>
    <property type="match status" value="1"/>
</dbReference>
<dbReference type="GO" id="GO:0005576">
    <property type="term" value="C:extracellular region"/>
    <property type="evidence" value="ECO:0007669"/>
    <property type="project" value="UniProtKB-SubCell"/>
</dbReference>
<dbReference type="AlphaFoldDB" id="A0A9D5BJX8"/>
<accession>A0A9D5BJX8</accession>
<organism evidence="6 7">
    <name type="scientific">Pisum sativum</name>
    <name type="common">Garden pea</name>
    <name type="synonym">Lathyrus oleraceus</name>
    <dbReference type="NCBI Taxonomy" id="3888"/>
    <lineage>
        <taxon>Eukaryota</taxon>
        <taxon>Viridiplantae</taxon>
        <taxon>Streptophyta</taxon>
        <taxon>Embryophyta</taxon>
        <taxon>Tracheophyta</taxon>
        <taxon>Spermatophyta</taxon>
        <taxon>Magnoliopsida</taxon>
        <taxon>eudicotyledons</taxon>
        <taxon>Gunneridae</taxon>
        <taxon>Pentapetalae</taxon>
        <taxon>rosids</taxon>
        <taxon>fabids</taxon>
        <taxon>Fabales</taxon>
        <taxon>Fabaceae</taxon>
        <taxon>Papilionoideae</taxon>
        <taxon>50 kb inversion clade</taxon>
        <taxon>NPAAA clade</taxon>
        <taxon>Hologalegina</taxon>
        <taxon>IRL clade</taxon>
        <taxon>Fabeae</taxon>
        <taxon>Lathyrus</taxon>
    </lineage>
</organism>
<keyword evidence="2" id="KW-0964">Secreted</keyword>
<comment type="subcellular location">
    <subcellularLocation>
        <location evidence="1">Secreted</location>
    </subcellularLocation>
</comment>
<dbReference type="EMBL" id="JAMSHJ010000001">
    <property type="protein sequence ID" value="KAI5444906.1"/>
    <property type="molecule type" value="Genomic_DNA"/>
</dbReference>
<dbReference type="PANTHER" id="PTHR33107">
    <property type="entry name" value="KUNITZ TRYPSIN INHIBITOR 2"/>
    <property type="match status" value="1"/>
</dbReference>
<dbReference type="Gramene" id="Psat01G0325600-T1">
    <property type="protein sequence ID" value="KAI5444906.1"/>
    <property type="gene ID" value="KIW84_013256"/>
</dbReference>
<gene>
    <name evidence="6" type="ORF">KIW84_013256</name>
</gene>
<dbReference type="PANTHER" id="PTHR33107:SF21">
    <property type="entry name" value="KUNITZ FAMILY TRYPSIN AND PROTEASE INHIBITOR PROTEIN"/>
    <property type="match status" value="1"/>
</dbReference>
<evidence type="ECO:0000313" key="7">
    <source>
        <dbReference type="Proteomes" id="UP001058974"/>
    </source>
</evidence>
<dbReference type="GO" id="GO:0004867">
    <property type="term" value="F:serine-type endopeptidase inhibitor activity"/>
    <property type="evidence" value="ECO:0007669"/>
    <property type="project" value="UniProtKB-KW"/>
</dbReference>
<keyword evidence="7" id="KW-1185">Reference proteome</keyword>
<dbReference type="Gramene" id="Psat1g116360.1">
    <property type="protein sequence ID" value="Psat1g116360.1.cds1"/>
    <property type="gene ID" value="Psat1g116360"/>
</dbReference>
<evidence type="ECO:0000256" key="4">
    <source>
        <dbReference type="ARBA" id="ARBA00022900"/>
    </source>
</evidence>